<comment type="subunit">
    <text evidence="4">Homodimer.</text>
</comment>
<protein>
    <submittedName>
        <fullName evidence="12">DNA-binding transcriptional MocR family regulator</fullName>
    </submittedName>
</protein>
<dbReference type="InterPro" id="IPR004839">
    <property type="entry name" value="Aminotransferase_I/II_large"/>
</dbReference>
<dbReference type="InterPro" id="IPR051446">
    <property type="entry name" value="HTH_trans_reg/aminotransferase"/>
</dbReference>
<dbReference type="PRINTS" id="PR00035">
    <property type="entry name" value="HTHGNTR"/>
</dbReference>
<name>A0A4R1SAA8_HYDET</name>
<evidence type="ECO:0000256" key="8">
    <source>
        <dbReference type="ARBA" id="ARBA00023015"/>
    </source>
</evidence>
<dbReference type="CDD" id="cd07377">
    <property type="entry name" value="WHTH_GntR"/>
    <property type="match status" value="1"/>
</dbReference>
<dbReference type="RefSeq" id="WP_132012623.1">
    <property type="nucleotide sequence ID" value="NZ_SLUN01000002.1"/>
</dbReference>
<evidence type="ECO:0000256" key="5">
    <source>
        <dbReference type="ARBA" id="ARBA00022576"/>
    </source>
</evidence>
<proteinExistence type="inferred from homology"/>
<evidence type="ECO:0000256" key="6">
    <source>
        <dbReference type="ARBA" id="ARBA00022679"/>
    </source>
</evidence>
<keyword evidence="5" id="KW-0032">Aminotransferase</keyword>
<keyword evidence="9 12" id="KW-0238">DNA-binding</keyword>
<keyword evidence="13" id="KW-1185">Reference proteome</keyword>
<dbReference type="OrthoDB" id="9808770at2"/>
<keyword evidence="6" id="KW-0808">Transferase</keyword>
<evidence type="ECO:0000256" key="3">
    <source>
        <dbReference type="ARBA" id="ARBA00007441"/>
    </source>
</evidence>
<dbReference type="GO" id="GO:0008483">
    <property type="term" value="F:transaminase activity"/>
    <property type="evidence" value="ECO:0007669"/>
    <property type="project" value="UniProtKB-KW"/>
</dbReference>
<dbReference type="PANTHER" id="PTHR46577">
    <property type="entry name" value="HTH-TYPE TRANSCRIPTIONAL REGULATORY PROTEIN GABR"/>
    <property type="match status" value="1"/>
</dbReference>
<evidence type="ECO:0000259" key="11">
    <source>
        <dbReference type="PROSITE" id="PS50949"/>
    </source>
</evidence>
<dbReference type="Gene3D" id="3.90.1150.10">
    <property type="entry name" value="Aspartate Aminotransferase, domain 1"/>
    <property type="match status" value="1"/>
</dbReference>
<evidence type="ECO:0000256" key="9">
    <source>
        <dbReference type="ARBA" id="ARBA00023125"/>
    </source>
</evidence>
<dbReference type="GO" id="GO:0003677">
    <property type="term" value="F:DNA binding"/>
    <property type="evidence" value="ECO:0007669"/>
    <property type="project" value="UniProtKB-KW"/>
</dbReference>
<dbReference type="InterPro" id="IPR036390">
    <property type="entry name" value="WH_DNA-bd_sf"/>
</dbReference>
<comment type="caution">
    <text evidence="12">The sequence shown here is derived from an EMBL/GenBank/DDBJ whole genome shotgun (WGS) entry which is preliminary data.</text>
</comment>
<gene>
    <name evidence="12" type="ORF">EDC14_1002202</name>
</gene>
<evidence type="ECO:0000313" key="13">
    <source>
        <dbReference type="Proteomes" id="UP000295008"/>
    </source>
</evidence>
<dbReference type="Proteomes" id="UP000295008">
    <property type="component" value="Unassembled WGS sequence"/>
</dbReference>
<dbReference type="InterPro" id="IPR015424">
    <property type="entry name" value="PyrdxlP-dep_Trfase"/>
</dbReference>
<dbReference type="SUPFAM" id="SSF46785">
    <property type="entry name" value="Winged helix' DNA-binding domain"/>
    <property type="match status" value="1"/>
</dbReference>
<dbReference type="GO" id="GO:0003700">
    <property type="term" value="F:DNA-binding transcription factor activity"/>
    <property type="evidence" value="ECO:0007669"/>
    <property type="project" value="InterPro"/>
</dbReference>
<comment type="cofactor">
    <cofactor evidence="1">
        <name>pyridoxal 5'-phosphate</name>
        <dbReference type="ChEBI" id="CHEBI:597326"/>
    </cofactor>
</comment>
<dbReference type="InterPro" id="IPR015421">
    <property type="entry name" value="PyrdxlP-dep_Trfase_major"/>
</dbReference>
<dbReference type="SMART" id="SM00345">
    <property type="entry name" value="HTH_GNTR"/>
    <property type="match status" value="1"/>
</dbReference>
<comment type="similarity">
    <text evidence="2">In the C-terminal section; belongs to the class-I pyridoxal-phosphate-dependent aminotransferase family.</text>
</comment>
<dbReference type="Gene3D" id="3.40.640.10">
    <property type="entry name" value="Type I PLP-dependent aspartate aminotransferase-like (Major domain)"/>
    <property type="match status" value="1"/>
</dbReference>
<evidence type="ECO:0000256" key="2">
    <source>
        <dbReference type="ARBA" id="ARBA00005384"/>
    </source>
</evidence>
<keyword evidence="8" id="KW-0805">Transcription regulation</keyword>
<dbReference type="AlphaFoldDB" id="A0A4R1SAA8"/>
<keyword evidence="7" id="KW-0663">Pyridoxal phosphate</keyword>
<keyword evidence="10" id="KW-0804">Transcription</keyword>
<dbReference type="InterPro" id="IPR036388">
    <property type="entry name" value="WH-like_DNA-bd_sf"/>
</dbReference>
<evidence type="ECO:0000256" key="7">
    <source>
        <dbReference type="ARBA" id="ARBA00022898"/>
    </source>
</evidence>
<dbReference type="FunFam" id="3.40.640.10:FF:000053">
    <property type="entry name" value="Aminotransferase, class I"/>
    <property type="match status" value="1"/>
</dbReference>
<evidence type="ECO:0000256" key="1">
    <source>
        <dbReference type="ARBA" id="ARBA00001933"/>
    </source>
</evidence>
<evidence type="ECO:0000256" key="4">
    <source>
        <dbReference type="ARBA" id="ARBA00011738"/>
    </source>
</evidence>
<dbReference type="InterPro" id="IPR015422">
    <property type="entry name" value="PyrdxlP-dep_Trfase_small"/>
</dbReference>
<dbReference type="Pfam" id="PF00392">
    <property type="entry name" value="GntR"/>
    <property type="match status" value="1"/>
</dbReference>
<dbReference type="EMBL" id="SLUN01000002">
    <property type="protein sequence ID" value="TCL76443.1"/>
    <property type="molecule type" value="Genomic_DNA"/>
</dbReference>
<sequence>MNIEIDRAGSVPVYKQIRNQIRAFILSGALPPGYRLPPERKLADTLGVNRTTVLNAYRDLRADALIESRVGQGTVVASDCAAPGAAVNPAVPLEWRQLLSESAARMQQPLVSNVLKLANRSDLISFAAGFSATGCDPVAELLETQKRILRDYGSTALQYSATEGHLPLRESLCRLMEGRGIPATPEEVMVLAGSQQGIDLAARILLDPGDRVIVEEPTFFGALQIFQAAGARIIGVPSDRDGMRVDRLQPLLERYKPKFIYSVPTFQNPSGSVLSLERRRQLLDLAYQYHVPVIEDDAYAELRYDGRALPSLKALDQHDHVIYLSSFSKVLFPGLRVGWVAAARPLVRQYVLAKQIADLHTNSLAQWIMDDFLRRGVYAGQVRAVRDANRRSRDRMVAALKRHGLKAVEWFPPEGGLYFWCRLPDSLDQAALVAKAQEEGVVFVPGHIFYPAGGGQNSIRLSFASPAPEQIEPGVRRLMGAIQELLGRDSAGMGEPEGEIRPIL</sequence>
<reference evidence="12 13" key="1">
    <citation type="submission" date="2019-03" db="EMBL/GenBank/DDBJ databases">
        <title>Genomic Encyclopedia of Type Strains, Phase IV (KMG-IV): sequencing the most valuable type-strain genomes for metagenomic binning, comparative biology and taxonomic classification.</title>
        <authorList>
            <person name="Goeker M."/>
        </authorList>
    </citation>
    <scope>NUCLEOTIDE SEQUENCE [LARGE SCALE GENOMIC DNA]</scope>
    <source>
        <strain evidence="12 13">LX-B</strain>
    </source>
</reference>
<comment type="similarity">
    <text evidence="3">Belongs to the class-I pyridoxal-phosphate-dependent aminotransferase family.</text>
</comment>
<dbReference type="PANTHER" id="PTHR46577:SF2">
    <property type="entry name" value="TRANSCRIPTIONAL REGULATORY PROTEIN"/>
    <property type="match status" value="1"/>
</dbReference>
<feature type="domain" description="HTH gntR-type" evidence="11">
    <location>
        <begin position="11"/>
        <end position="79"/>
    </location>
</feature>
<accession>A0A4R1SAA8</accession>
<evidence type="ECO:0000256" key="10">
    <source>
        <dbReference type="ARBA" id="ARBA00023163"/>
    </source>
</evidence>
<organism evidence="12 13">
    <name type="scientific">Hydrogenispora ethanolica</name>
    <dbReference type="NCBI Taxonomy" id="1082276"/>
    <lineage>
        <taxon>Bacteria</taxon>
        <taxon>Bacillati</taxon>
        <taxon>Bacillota</taxon>
        <taxon>Hydrogenispora</taxon>
    </lineage>
</organism>
<dbReference type="Gene3D" id="1.10.10.10">
    <property type="entry name" value="Winged helix-like DNA-binding domain superfamily/Winged helix DNA-binding domain"/>
    <property type="match status" value="1"/>
</dbReference>
<dbReference type="InterPro" id="IPR000524">
    <property type="entry name" value="Tscrpt_reg_HTH_GntR"/>
</dbReference>
<dbReference type="GO" id="GO:0030170">
    <property type="term" value="F:pyridoxal phosphate binding"/>
    <property type="evidence" value="ECO:0007669"/>
    <property type="project" value="InterPro"/>
</dbReference>
<dbReference type="SUPFAM" id="SSF53383">
    <property type="entry name" value="PLP-dependent transferases"/>
    <property type="match status" value="1"/>
</dbReference>
<dbReference type="PROSITE" id="PS50949">
    <property type="entry name" value="HTH_GNTR"/>
    <property type="match status" value="1"/>
</dbReference>
<evidence type="ECO:0000313" key="12">
    <source>
        <dbReference type="EMBL" id="TCL76443.1"/>
    </source>
</evidence>
<dbReference type="Pfam" id="PF00155">
    <property type="entry name" value="Aminotran_1_2"/>
    <property type="match status" value="1"/>
</dbReference>
<dbReference type="CDD" id="cd00609">
    <property type="entry name" value="AAT_like"/>
    <property type="match status" value="1"/>
</dbReference>